<gene>
    <name evidence="5" type="primary">flgI</name>
    <name evidence="6" type="ORF">SAMN05443144_1207</name>
</gene>
<dbReference type="RefSeq" id="WP_073067034.1">
    <property type="nucleotide sequence ID" value="NZ_FQUS01000020.1"/>
</dbReference>
<evidence type="ECO:0000256" key="1">
    <source>
        <dbReference type="ARBA" id="ARBA00002591"/>
    </source>
</evidence>
<evidence type="ECO:0000256" key="2">
    <source>
        <dbReference type="ARBA" id="ARBA00004117"/>
    </source>
</evidence>
<keyword evidence="6" id="KW-0966">Cell projection</keyword>
<dbReference type="PANTHER" id="PTHR30381:SF0">
    <property type="entry name" value="FLAGELLAR P-RING PROTEIN"/>
    <property type="match status" value="1"/>
</dbReference>
<feature type="chain" id="PRO_5009990074" description="Flagellar P-ring protein" evidence="5">
    <location>
        <begin position="25"/>
        <end position="379"/>
    </location>
</feature>
<dbReference type="Proteomes" id="UP000184041">
    <property type="component" value="Unassembled WGS sequence"/>
</dbReference>
<dbReference type="PANTHER" id="PTHR30381">
    <property type="entry name" value="FLAGELLAR P-RING PERIPLASMIC PROTEIN FLGI"/>
    <property type="match status" value="1"/>
</dbReference>
<dbReference type="AlphaFoldDB" id="A0A1M5HDC1"/>
<evidence type="ECO:0000313" key="6">
    <source>
        <dbReference type="EMBL" id="SHG13934.1"/>
    </source>
</evidence>
<dbReference type="GO" id="GO:0030288">
    <property type="term" value="C:outer membrane-bounded periplasmic space"/>
    <property type="evidence" value="ECO:0007669"/>
    <property type="project" value="InterPro"/>
</dbReference>
<organism evidence="6 7">
    <name type="scientific">Fodinibius roseus</name>
    <dbReference type="NCBI Taxonomy" id="1194090"/>
    <lineage>
        <taxon>Bacteria</taxon>
        <taxon>Pseudomonadati</taxon>
        <taxon>Balneolota</taxon>
        <taxon>Balneolia</taxon>
        <taxon>Balneolales</taxon>
        <taxon>Balneolaceae</taxon>
        <taxon>Fodinibius</taxon>
    </lineage>
</organism>
<keyword evidence="6" id="KW-0969">Cilium</keyword>
<proteinExistence type="inferred from homology"/>
<dbReference type="HAMAP" id="MF_00416">
    <property type="entry name" value="FlgI"/>
    <property type="match status" value="1"/>
</dbReference>
<name>A0A1M5HDC1_9BACT</name>
<dbReference type="PRINTS" id="PR01010">
    <property type="entry name" value="FLGPRINGFLGI"/>
</dbReference>
<keyword evidence="3 5" id="KW-0732">Signal</keyword>
<comment type="similarity">
    <text evidence="5">Belongs to the FlgI family.</text>
</comment>
<evidence type="ECO:0000256" key="4">
    <source>
        <dbReference type="ARBA" id="ARBA00023143"/>
    </source>
</evidence>
<dbReference type="Pfam" id="PF02119">
    <property type="entry name" value="FlgI"/>
    <property type="match status" value="1"/>
</dbReference>
<comment type="subunit">
    <text evidence="5">The basal body constitutes a major portion of the flagellar organelle and consists of four rings (L,P,S, and M) mounted on a central rod.</text>
</comment>
<reference evidence="6 7" key="1">
    <citation type="submission" date="2016-11" db="EMBL/GenBank/DDBJ databases">
        <authorList>
            <person name="Jaros S."/>
            <person name="Januszkiewicz K."/>
            <person name="Wedrychowicz H."/>
        </authorList>
    </citation>
    <scope>NUCLEOTIDE SEQUENCE [LARGE SCALE GENOMIC DNA]</scope>
    <source>
        <strain evidence="6 7">DSM 21986</strain>
    </source>
</reference>
<dbReference type="STRING" id="1194090.SAMN05443144_1207"/>
<dbReference type="EMBL" id="FQUS01000020">
    <property type="protein sequence ID" value="SHG13934.1"/>
    <property type="molecule type" value="Genomic_DNA"/>
</dbReference>
<evidence type="ECO:0000256" key="3">
    <source>
        <dbReference type="ARBA" id="ARBA00022729"/>
    </source>
</evidence>
<dbReference type="GO" id="GO:0005198">
    <property type="term" value="F:structural molecule activity"/>
    <property type="evidence" value="ECO:0007669"/>
    <property type="project" value="InterPro"/>
</dbReference>
<feature type="signal peptide" evidence="5">
    <location>
        <begin position="1"/>
        <end position="24"/>
    </location>
</feature>
<comment type="subcellular location">
    <subcellularLocation>
        <location evidence="2 5">Bacterial flagellum basal body</location>
    </subcellularLocation>
</comment>
<keyword evidence="4 5" id="KW-0975">Bacterial flagellum</keyword>
<accession>A0A1M5HDC1</accession>
<protein>
    <recommendedName>
        <fullName evidence="5">Flagellar P-ring protein</fullName>
    </recommendedName>
    <alternativeName>
        <fullName evidence="5">Basal body P-ring protein</fullName>
    </alternativeName>
</protein>
<comment type="function">
    <text evidence="1 5">Assembles around the rod to form the L-ring and probably protects the motor/basal body from shearing forces during rotation.</text>
</comment>
<evidence type="ECO:0000256" key="5">
    <source>
        <dbReference type="HAMAP-Rule" id="MF_00416"/>
    </source>
</evidence>
<sequence precursor="true">MTNNKKYGWQLFCLALLVSVLATAEAEAQSRLNRLVKVQDASAKKIVGYGLVTGLDRSGDRTISRRGAEFTVQSIANMLDNFGIRVDPERLRTRNVAAVMVTAVIGPYHGKGSDIDITVSSMGDASSLEGGVLLETPLLDPTTKEVYAEAQGPLVTGGIKEEVGSTRLSRNGSLTATIPGGGIVQQDNDFQLDPDQPLGLVLDDPGYVNARRIAEEINSSFDEEIASVFNPGMVQVEWPAAFQTQGTRNVFVSTIMEQEVELDKPARIIINERTGTIVTGGDVTIDNALVSHGSVQVRTQVTPFVSQPPPFSGGDTQVFAVPDVGISEESAQNIVLEPNTNVQQLGESLNSLGLSSRDIISIFQALDRAGALQGELIVM</sequence>
<dbReference type="NCBIfam" id="NF003676">
    <property type="entry name" value="PRK05303.1"/>
    <property type="match status" value="1"/>
</dbReference>
<dbReference type="GO" id="GO:0009428">
    <property type="term" value="C:bacterial-type flagellum basal body, distal rod, P ring"/>
    <property type="evidence" value="ECO:0007669"/>
    <property type="project" value="InterPro"/>
</dbReference>
<dbReference type="GO" id="GO:0071973">
    <property type="term" value="P:bacterial-type flagellum-dependent cell motility"/>
    <property type="evidence" value="ECO:0007669"/>
    <property type="project" value="InterPro"/>
</dbReference>
<evidence type="ECO:0000313" key="7">
    <source>
        <dbReference type="Proteomes" id="UP000184041"/>
    </source>
</evidence>
<keyword evidence="6" id="KW-0282">Flagellum</keyword>
<dbReference type="InterPro" id="IPR001782">
    <property type="entry name" value="Flag_FlgI"/>
</dbReference>
<keyword evidence="7" id="KW-1185">Reference proteome</keyword>